<evidence type="ECO:0000313" key="2">
    <source>
        <dbReference type="EMBL" id="KAJ8870856.1"/>
    </source>
</evidence>
<evidence type="ECO:0000256" key="1">
    <source>
        <dbReference type="SAM" id="MobiDB-lite"/>
    </source>
</evidence>
<feature type="compositionally biased region" description="Polar residues" evidence="1">
    <location>
        <begin position="94"/>
        <end position="107"/>
    </location>
</feature>
<dbReference type="EMBL" id="JARBHB010000012">
    <property type="protein sequence ID" value="KAJ8870856.1"/>
    <property type="molecule type" value="Genomic_DNA"/>
</dbReference>
<reference evidence="2 3" key="1">
    <citation type="submission" date="2023-02" db="EMBL/GenBank/DDBJ databases">
        <title>LHISI_Scaffold_Assembly.</title>
        <authorList>
            <person name="Stuart O.P."/>
            <person name="Cleave R."/>
            <person name="Magrath M.J.L."/>
            <person name="Mikheyev A.S."/>
        </authorList>
    </citation>
    <scope>NUCLEOTIDE SEQUENCE [LARGE SCALE GENOMIC DNA]</scope>
    <source>
        <strain evidence="2">Daus_M_001</strain>
        <tissue evidence="2">Leg muscle</tissue>
    </source>
</reference>
<protein>
    <submittedName>
        <fullName evidence="2">Uncharacterized protein</fullName>
    </submittedName>
</protein>
<dbReference type="Gene3D" id="3.30.420.10">
    <property type="entry name" value="Ribonuclease H-like superfamily/Ribonuclease H"/>
    <property type="match status" value="1"/>
</dbReference>
<sequence>MPGMFTRAEYADMEFVYGYCDGNVRGAAAEYPRRRSGAVRPAPWPTRSPDLSPLDFFFWGCLKSRRRNEERGEKGDPRENPPTSGIVRHDSHMRNSGSNSAGNQTRFAQVGGK</sequence>
<proteinExistence type="predicted"/>
<evidence type="ECO:0000313" key="3">
    <source>
        <dbReference type="Proteomes" id="UP001159363"/>
    </source>
</evidence>
<comment type="caution">
    <text evidence="2">The sequence shown here is derived from an EMBL/GenBank/DDBJ whole genome shotgun (WGS) entry which is preliminary data.</text>
</comment>
<gene>
    <name evidence="2" type="ORF">PR048_027157</name>
</gene>
<dbReference type="Proteomes" id="UP001159363">
    <property type="component" value="Chromosome 11"/>
</dbReference>
<dbReference type="InterPro" id="IPR036397">
    <property type="entry name" value="RNaseH_sf"/>
</dbReference>
<feature type="compositionally biased region" description="Basic and acidic residues" evidence="1">
    <location>
        <begin position="67"/>
        <end position="79"/>
    </location>
</feature>
<keyword evidence="3" id="KW-1185">Reference proteome</keyword>
<feature type="region of interest" description="Disordered" evidence="1">
    <location>
        <begin position="67"/>
        <end position="113"/>
    </location>
</feature>
<name>A0ABQ9GGK5_9NEOP</name>
<organism evidence="2 3">
    <name type="scientific">Dryococelus australis</name>
    <dbReference type="NCBI Taxonomy" id="614101"/>
    <lineage>
        <taxon>Eukaryota</taxon>
        <taxon>Metazoa</taxon>
        <taxon>Ecdysozoa</taxon>
        <taxon>Arthropoda</taxon>
        <taxon>Hexapoda</taxon>
        <taxon>Insecta</taxon>
        <taxon>Pterygota</taxon>
        <taxon>Neoptera</taxon>
        <taxon>Polyneoptera</taxon>
        <taxon>Phasmatodea</taxon>
        <taxon>Verophasmatodea</taxon>
        <taxon>Anareolatae</taxon>
        <taxon>Phasmatidae</taxon>
        <taxon>Eurycanthinae</taxon>
        <taxon>Dryococelus</taxon>
    </lineage>
</organism>
<accession>A0ABQ9GGK5</accession>